<keyword evidence="1" id="KW-0472">Membrane</keyword>
<keyword evidence="3" id="KW-1185">Reference proteome</keyword>
<feature type="transmembrane region" description="Helical" evidence="1">
    <location>
        <begin position="12"/>
        <end position="33"/>
    </location>
</feature>
<accession>E6SD28</accession>
<name>E6SD28_INTC7</name>
<evidence type="ECO:0000313" key="3">
    <source>
        <dbReference type="Proteomes" id="UP000008914"/>
    </source>
</evidence>
<dbReference type="OrthoDB" id="5146486at2"/>
<sequence length="380" mass="39172">MPARPPSHGFPAHRPLFLLAQAAAIVGGLVWLLPTEEPIRLHLTWLVFGMGSAAVAGYLLTALPSWTGHRASAATVWGLVSLWLVTRLLATFGCPADLAFIVADIAFHAVLMTALAVPVLRRRLWRKVPLTLAPAVLGAAELAFASAPHGSALPVAAVLLFAALISLVGGRAVPAFVGAALRSPAPPPAAGPLAPALIAGATGAVLVGAERAGGVLLAVVGLFTLARVRHWSVTRIRTHPGVAMLVLAWLWLGSGLGLLGAALIVGAGAPAPVTVGTAVHALTMGAMGSMIYAFTARATMLRTPGVLVPTRAQQIGFLLVLLSPVPRLVPWPDAPTGHAVAVLAWCLGWACLLARTIRTLQDPAPWPALSAAREVGGRVR</sequence>
<feature type="transmembrane region" description="Helical" evidence="1">
    <location>
        <begin position="39"/>
        <end position="60"/>
    </location>
</feature>
<feature type="transmembrane region" description="Helical" evidence="1">
    <location>
        <begin position="153"/>
        <end position="177"/>
    </location>
</feature>
<dbReference type="eggNOG" id="COG3213">
    <property type="taxonomic scope" value="Bacteria"/>
</dbReference>
<feature type="transmembrane region" description="Helical" evidence="1">
    <location>
        <begin position="98"/>
        <end position="117"/>
    </location>
</feature>
<dbReference type="Pfam" id="PF05940">
    <property type="entry name" value="NnrS"/>
    <property type="match status" value="1"/>
</dbReference>
<feature type="transmembrane region" description="Helical" evidence="1">
    <location>
        <begin position="129"/>
        <end position="147"/>
    </location>
</feature>
<dbReference type="KEGG" id="ica:Intca_2106"/>
<reference evidence="2 3" key="1">
    <citation type="journal article" date="2010" name="Stand. Genomic Sci.">
        <title>Complete genome sequence of Intrasporangium calvum type strain (7 KIP).</title>
        <authorList>
            <person name="Del Rio T.G."/>
            <person name="Chertkov O."/>
            <person name="Yasawong M."/>
            <person name="Lucas S."/>
            <person name="Deshpande S."/>
            <person name="Cheng J.F."/>
            <person name="Detter C."/>
            <person name="Tapia R."/>
            <person name="Han C."/>
            <person name="Goodwin L."/>
            <person name="Pitluck S."/>
            <person name="Liolios K."/>
            <person name="Ivanova N."/>
            <person name="Mavromatis K."/>
            <person name="Pati A."/>
            <person name="Chen A."/>
            <person name="Palaniappan K."/>
            <person name="Land M."/>
            <person name="Hauser L."/>
            <person name="Chang Y.J."/>
            <person name="Jeffries C.D."/>
            <person name="Rohde M."/>
            <person name="Pukall R."/>
            <person name="Sikorski J."/>
            <person name="Goker M."/>
            <person name="Woyke T."/>
            <person name="Bristow J."/>
            <person name="Eisen J.A."/>
            <person name="Markowitz V."/>
            <person name="Hugenholtz P."/>
            <person name="Kyrpides N.C."/>
            <person name="Klenk H.P."/>
            <person name="Lapidus A."/>
        </authorList>
    </citation>
    <scope>NUCLEOTIDE SEQUENCE [LARGE SCALE GENOMIC DNA]</scope>
    <source>
        <strain evidence="3">ATCC 23552 / DSM 43043 / JCM 3097 / NBRC 12989 / 7 KIP</strain>
    </source>
</reference>
<proteinExistence type="predicted"/>
<organism evidence="2 3">
    <name type="scientific">Intrasporangium calvum (strain ATCC 23552 / DSM 43043 / JCM 3097 / NBRC 12989 / NCIMB 10167 / NRRL B-3866 / 7 KIP)</name>
    <dbReference type="NCBI Taxonomy" id="710696"/>
    <lineage>
        <taxon>Bacteria</taxon>
        <taxon>Bacillati</taxon>
        <taxon>Actinomycetota</taxon>
        <taxon>Actinomycetes</taxon>
        <taxon>Micrococcales</taxon>
        <taxon>Intrasporangiaceae</taxon>
        <taxon>Intrasporangium</taxon>
    </lineage>
</organism>
<dbReference type="Proteomes" id="UP000008914">
    <property type="component" value="Chromosome"/>
</dbReference>
<dbReference type="RefSeq" id="WP_013492931.1">
    <property type="nucleotide sequence ID" value="NC_014830.1"/>
</dbReference>
<dbReference type="EMBL" id="CP002343">
    <property type="protein sequence ID" value="ADU48616.1"/>
    <property type="molecule type" value="Genomic_DNA"/>
</dbReference>
<dbReference type="AlphaFoldDB" id="E6SD28"/>
<feature type="transmembrane region" description="Helical" evidence="1">
    <location>
        <begin position="242"/>
        <end position="267"/>
    </location>
</feature>
<feature type="transmembrane region" description="Helical" evidence="1">
    <location>
        <begin position="189"/>
        <end position="207"/>
    </location>
</feature>
<protein>
    <submittedName>
        <fullName evidence="2">NnrS family protein</fullName>
    </submittedName>
</protein>
<keyword evidence="1" id="KW-0812">Transmembrane</keyword>
<dbReference type="InterPro" id="IPR010266">
    <property type="entry name" value="NnrS"/>
</dbReference>
<dbReference type="STRING" id="710696.Intca_2106"/>
<feature type="transmembrane region" description="Helical" evidence="1">
    <location>
        <begin position="273"/>
        <end position="294"/>
    </location>
</feature>
<dbReference type="HOGENOM" id="CLU_041785_2_0_11"/>
<keyword evidence="1" id="KW-1133">Transmembrane helix</keyword>
<gene>
    <name evidence="2" type="ordered locus">Intca_2106</name>
</gene>
<evidence type="ECO:0000256" key="1">
    <source>
        <dbReference type="SAM" id="Phobius"/>
    </source>
</evidence>
<feature type="transmembrane region" description="Helical" evidence="1">
    <location>
        <begin position="72"/>
        <end position="92"/>
    </location>
</feature>
<evidence type="ECO:0000313" key="2">
    <source>
        <dbReference type="EMBL" id="ADU48616.1"/>
    </source>
</evidence>